<proteinExistence type="predicted"/>
<dbReference type="AlphaFoldDB" id="A0A2V1JT08"/>
<dbReference type="EMBL" id="QETA01000013">
    <property type="protein sequence ID" value="PWF20775.1"/>
    <property type="molecule type" value="Genomic_DNA"/>
</dbReference>
<dbReference type="Proteomes" id="UP000245212">
    <property type="component" value="Unassembled WGS sequence"/>
</dbReference>
<gene>
    <name evidence="1" type="ORF">DD235_16635</name>
</gene>
<evidence type="ECO:0000313" key="2">
    <source>
        <dbReference type="Proteomes" id="UP000245212"/>
    </source>
</evidence>
<evidence type="ECO:0000313" key="1">
    <source>
        <dbReference type="EMBL" id="PWF20775.1"/>
    </source>
</evidence>
<comment type="caution">
    <text evidence="1">The sequence shown here is derived from an EMBL/GenBank/DDBJ whole genome shotgun (WGS) entry which is preliminary data.</text>
</comment>
<accession>A0A2V1JT08</accession>
<sequence>MKFGKSLFATAGTNFLAPSGFSRITLKLEERNYNTFSLFRYRIRHIYFKPQNKPAKSLHIPNYHLGVCLKVWFV</sequence>
<organism evidence="1 2">
    <name type="scientific">Corticimicrobacter populi</name>
    <dbReference type="NCBI Taxonomy" id="2175229"/>
    <lineage>
        <taxon>Bacteria</taxon>
        <taxon>Pseudomonadati</taxon>
        <taxon>Pseudomonadota</taxon>
        <taxon>Betaproteobacteria</taxon>
        <taxon>Burkholderiales</taxon>
        <taxon>Alcaligenaceae</taxon>
        <taxon>Corticimicrobacter</taxon>
    </lineage>
</organism>
<name>A0A2V1JT08_9BURK</name>
<reference evidence="2" key="1">
    <citation type="submission" date="2018-05" db="EMBL/GenBank/DDBJ databases">
        <authorList>
            <person name="Li Y."/>
        </authorList>
    </citation>
    <scope>NUCLEOTIDE SEQUENCE [LARGE SCALE GENOMIC DNA]</scope>
    <source>
        <strain evidence="2">3d-2-2</strain>
    </source>
</reference>
<keyword evidence="2" id="KW-1185">Reference proteome</keyword>
<protein>
    <submittedName>
        <fullName evidence="1">Uncharacterized protein</fullName>
    </submittedName>
</protein>